<protein>
    <submittedName>
        <fullName evidence="2">Uncharacterized protein</fullName>
    </submittedName>
</protein>
<name>A0ABN9SZH0_9DINO</name>
<evidence type="ECO:0000313" key="3">
    <source>
        <dbReference type="Proteomes" id="UP001189429"/>
    </source>
</evidence>
<feature type="non-terminal residue" evidence="2">
    <location>
        <position position="240"/>
    </location>
</feature>
<accession>A0ABN9SZH0</accession>
<reference evidence="2" key="1">
    <citation type="submission" date="2023-10" db="EMBL/GenBank/DDBJ databases">
        <authorList>
            <person name="Chen Y."/>
            <person name="Shah S."/>
            <person name="Dougan E. K."/>
            <person name="Thang M."/>
            <person name="Chan C."/>
        </authorList>
    </citation>
    <scope>NUCLEOTIDE SEQUENCE [LARGE SCALE GENOMIC DNA]</scope>
</reference>
<sequence>ALASMKARWGMASPVPINTAARLSDDQLSVIACLCEIRLNILACDLVIWGPRDSRCQRITAITAHHRNDNGEWIPRRFDGPGCVDDWLGAWNFAVSGCQAAGCIDKAIAEAYRDHSASMARSFPGADAWALCVESDWTFRFEFAPDERDRQAAAYAQAPQFLYYDAEKPWNAATPTLAESQAAAVSQTAGAEGPQKRAVDARAGRWGSQSNAPPTPSRQESSCPERSPGGRRHWFERTAT</sequence>
<gene>
    <name evidence="2" type="ORF">PCOR1329_LOCUS34060</name>
</gene>
<feature type="compositionally biased region" description="Basic and acidic residues" evidence="1">
    <location>
        <begin position="194"/>
        <end position="203"/>
    </location>
</feature>
<comment type="caution">
    <text evidence="2">The sequence shown here is derived from an EMBL/GenBank/DDBJ whole genome shotgun (WGS) entry which is preliminary data.</text>
</comment>
<feature type="compositionally biased region" description="Polar residues" evidence="1">
    <location>
        <begin position="207"/>
        <end position="224"/>
    </location>
</feature>
<feature type="region of interest" description="Disordered" evidence="1">
    <location>
        <begin position="183"/>
        <end position="240"/>
    </location>
</feature>
<organism evidence="2 3">
    <name type="scientific">Prorocentrum cordatum</name>
    <dbReference type="NCBI Taxonomy" id="2364126"/>
    <lineage>
        <taxon>Eukaryota</taxon>
        <taxon>Sar</taxon>
        <taxon>Alveolata</taxon>
        <taxon>Dinophyceae</taxon>
        <taxon>Prorocentrales</taxon>
        <taxon>Prorocentraceae</taxon>
        <taxon>Prorocentrum</taxon>
    </lineage>
</organism>
<feature type="non-terminal residue" evidence="2">
    <location>
        <position position="1"/>
    </location>
</feature>
<evidence type="ECO:0000256" key="1">
    <source>
        <dbReference type="SAM" id="MobiDB-lite"/>
    </source>
</evidence>
<keyword evidence="3" id="KW-1185">Reference proteome</keyword>
<dbReference type="EMBL" id="CAUYUJ010014192">
    <property type="protein sequence ID" value="CAK0838023.1"/>
    <property type="molecule type" value="Genomic_DNA"/>
</dbReference>
<evidence type="ECO:0000313" key="2">
    <source>
        <dbReference type="EMBL" id="CAK0838023.1"/>
    </source>
</evidence>
<dbReference type="Proteomes" id="UP001189429">
    <property type="component" value="Unassembled WGS sequence"/>
</dbReference>
<proteinExistence type="predicted"/>